<name>A0A553HR90_9PEZI</name>
<dbReference type="InterPro" id="IPR020845">
    <property type="entry name" value="AMP-binding_CS"/>
</dbReference>
<dbReference type="InterPro" id="IPR000873">
    <property type="entry name" value="AMP-dep_synth/lig_dom"/>
</dbReference>
<comment type="caution">
    <text evidence="4">The sequence shown here is derived from an EMBL/GenBank/DDBJ whole genome shotgun (WGS) entry which is preliminary data.</text>
</comment>
<proteinExistence type="inferred from homology"/>
<evidence type="ECO:0008006" key="6">
    <source>
        <dbReference type="Google" id="ProtNLM"/>
    </source>
</evidence>
<dbReference type="STRING" id="2512241.A0A553HR90"/>
<dbReference type="Gene3D" id="3.30.300.30">
    <property type="match status" value="1"/>
</dbReference>
<organism evidence="4 5">
    <name type="scientific">Xylaria flabelliformis</name>
    <dbReference type="NCBI Taxonomy" id="2512241"/>
    <lineage>
        <taxon>Eukaryota</taxon>
        <taxon>Fungi</taxon>
        <taxon>Dikarya</taxon>
        <taxon>Ascomycota</taxon>
        <taxon>Pezizomycotina</taxon>
        <taxon>Sordariomycetes</taxon>
        <taxon>Xylariomycetidae</taxon>
        <taxon>Xylariales</taxon>
        <taxon>Xylariaceae</taxon>
        <taxon>Xylaria</taxon>
    </lineage>
</organism>
<dbReference type="InterPro" id="IPR042099">
    <property type="entry name" value="ANL_N_sf"/>
</dbReference>
<gene>
    <name evidence="4" type="ORF">FHL15_008599</name>
</gene>
<dbReference type="Gene3D" id="3.40.50.12780">
    <property type="entry name" value="N-terminal domain of ligase-like"/>
    <property type="match status" value="1"/>
</dbReference>
<evidence type="ECO:0000313" key="4">
    <source>
        <dbReference type="EMBL" id="TRX90430.1"/>
    </source>
</evidence>
<dbReference type="PROSITE" id="PS00455">
    <property type="entry name" value="AMP_BINDING"/>
    <property type="match status" value="1"/>
</dbReference>
<dbReference type="GO" id="GO:0031956">
    <property type="term" value="F:medium-chain fatty acid-CoA ligase activity"/>
    <property type="evidence" value="ECO:0007669"/>
    <property type="project" value="TreeGrafter"/>
</dbReference>
<comment type="similarity">
    <text evidence="1">Belongs to the ATP-dependent AMP-binding enzyme family.</text>
</comment>
<dbReference type="EMBL" id="VFLP01000055">
    <property type="protein sequence ID" value="TRX90430.1"/>
    <property type="molecule type" value="Genomic_DNA"/>
</dbReference>
<sequence length="558" mass="61397">MNLRLPNDPLLVKLLGSANRVSSSHVIIKDFLGFEKTYPELLADVLETRDQLKSLLPASHFDEKGLLRDDHVFITAFTRTGYEYVVAFFAVRALGGAYVPLDPRAGVERQAIIVSRANAVCVLFDHKCTAELGQLLEYADKTEGKSLLKLPITFNSAAIPVSDVVIDESLYLDPDGPGFVCMTSGTTGYSKGVVIRRTCLTYHPVNLTSGPLEEEGGIAVNYNESHWLGGAKNTVETIALGKMVFALECPASSQDVLDIFLKNQITYFIFNPALLRGMKDILLGHEKLTEEKRVSFSTHFKSLSFFFCIGGLVDQPTVDFWEAVIGLPLQNRYGASELAGVVTTGLTKTYGSVGKADSDIEIKLSEGAYGRLLVKSPHRFLGYLGMEEATRAVFDEEGFYKTGDIAELRDGEVLLYGRERDDYIVWGDSRVSTQKVEHSLLRLPYIAAACVVAVPVEEKKQLCGAVVRLKDVNENINLARIRADLEGDLDISMRPTVLRVLDAEEELPDTATGKPIKRQVIEDFFYAGDCGRDFFSVHNPPSNVEFLGTSALPVSATA</sequence>
<dbReference type="AlphaFoldDB" id="A0A553HR90"/>
<accession>A0A553HR90</accession>
<reference evidence="5" key="1">
    <citation type="submission" date="2019-06" db="EMBL/GenBank/DDBJ databases">
        <title>Draft genome sequence of the griseofulvin-producing fungus Xylaria cubensis strain G536.</title>
        <authorList>
            <person name="Mead M.E."/>
            <person name="Raja H.A."/>
            <person name="Steenwyk J.L."/>
            <person name="Knowles S.L."/>
            <person name="Oberlies N.H."/>
            <person name="Rokas A."/>
        </authorList>
    </citation>
    <scope>NUCLEOTIDE SEQUENCE [LARGE SCALE GENOMIC DNA]</scope>
    <source>
        <strain evidence="5">G536</strain>
    </source>
</reference>
<evidence type="ECO:0000259" key="2">
    <source>
        <dbReference type="Pfam" id="PF00501"/>
    </source>
</evidence>
<evidence type="ECO:0000256" key="1">
    <source>
        <dbReference type="ARBA" id="ARBA00006432"/>
    </source>
</evidence>
<protein>
    <recommendedName>
        <fullName evidence="6">AMP-dependent synthetase/ligase domain-containing protein</fullName>
    </recommendedName>
</protein>
<keyword evidence="5" id="KW-1185">Reference proteome</keyword>
<dbReference type="OrthoDB" id="6614653at2759"/>
<dbReference type="GO" id="GO:0006631">
    <property type="term" value="P:fatty acid metabolic process"/>
    <property type="evidence" value="ECO:0007669"/>
    <property type="project" value="TreeGrafter"/>
</dbReference>
<dbReference type="InterPro" id="IPR045851">
    <property type="entry name" value="AMP-bd_C_sf"/>
</dbReference>
<dbReference type="InterPro" id="IPR025110">
    <property type="entry name" value="AMP-bd_C"/>
</dbReference>
<dbReference type="Pfam" id="PF00501">
    <property type="entry name" value="AMP-binding"/>
    <property type="match status" value="1"/>
</dbReference>
<evidence type="ECO:0000259" key="3">
    <source>
        <dbReference type="Pfam" id="PF13193"/>
    </source>
</evidence>
<dbReference type="PANTHER" id="PTHR43201:SF8">
    <property type="entry name" value="ACYL-COA SYNTHETASE FAMILY MEMBER 3"/>
    <property type="match status" value="1"/>
</dbReference>
<dbReference type="Pfam" id="PF13193">
    <property type="entry name" value="AMP-binding_C"/>
    <property type="match status" value="1"/>
</dbReference>
<dbReference type="SUPFAM" id="SSF56801">
    <property type="entry name" value="Acetyl-CoA synthetase-like"/>
    <property type="match status" value="1"/>
</dbReference>
<dbReference type="PANTHER" id="PTHR43201">
    <property type="entry name" value="ACYL-COA SYNTHETASE"/>
    <property type="match status" value="1"/>
</dbReference>
<feature type="domain" description="AMP-dependent synthetase/ligase" evidence="2">
    <location>
        <begin position="58"/>
        <end position="384"/>
    </location>
</feature>
<evidence type="ECO:0000313" key="5">
    <source>
        <dbReference type="Proteomes" id="UP000319160"/>
    </source>
</evidence>
<dbReference type="Proteomes" id="UP000319160">
    <property type="component" value="Unassembled WGS sequence"/>
</dbReference>
<feature type="domain" description="AMP-binding enzyme C-terminal" evidence="3">
    <location>
        <begin position="435"/>
        <end position="514"/>
    </location>
</feature>